<reference evidence="2 3" key="1">
    <citation type="submission" date="2021-03" db="EMBL/GenBank/DDBJ databases">
        <title>Novel species identification of genus Shewanella.</title>
        <authorList>
            <person name="Liu G."/>
            <person name="Zhang Q."/>
        </authorList>
    </citation>
    <scope>NUCLEOTIDE SEQUENCE [LARGE SCALE GENOMIC DNA]</scope>
    <source>
        <strain evidence="2 3">FJAT-52962</strain>
    </source>
</reference>
<sequence>MGEDKVEVELYTDRLRLRNLRETDKPDFIRLHLDESVNRLVRDIEPLAVIEEKFNQRHLPWYYESGLWLTLVIETLDGRFVGYTGFHCEDGVSKRAEVGYLLAPEAQGQGFATEATQAVIDWGRHVYGIHKFIAWCAADNLGSRRVLEKCGFQQEGLLKQHTLIGGQWHDDCIYGLLA</sequence>
<dbReference type="InterPro" id="IPR051531">
    <property type="entry name" value="N-acetyltransferase"/>
</dbReference>
<dbReference type="PANTHER" id="PTHR43792:SF1">
    <property type="entry name" value="N-ACETYLTRANSFERASE DOMAIN-CONTAINING PROTEIN"/>
    <property type="match status" value="1"/>
</dbReference>
<gene>
    <name evidence="2" type="ORF">JYB85_06750</name>
</gene>
<dbReference type="CDD" id="cd04301">
    <property type="entry name" value="NAT_SF"/>
    <property type="match status" value="1"/>
</dbReference>
<accession>A0ABX7R3V6</accession>
<keyword evidence="3" id="KW-1185">Reference proteome</keyword>
<dbReference type="EMBL" id="CP071502">
    <property type="protein sequence ID" value="QSX38506.1"/>
    <property type="molecule type" value="Genomic_DNA"/>
</dbReference>
<name>A0ABX7R3V6_9GAMM</name>
<feature type="domain" description="N-acetyltransferase" evidence="1">
    <location>
        <begin position="15"/>
        <end position="178"/>
    </location>
</feature>
<protein>
    <submittedName>
        <fullName evidence="2">GNAT family N-acetyltransferase</fullName>
    </submittedName>
</protein>
<dbReference type="Proteomes" id="UP000663207">
    <property type="component" value="Chromosome"/>
</dbReference>
<dbReference type="RefSeq" id="WP_207381577.1">
    <property type="nucleotide sequence ID" value="NZ_CP071502.1"/>
</dbReference>
<proteinExistence type="predicted"/>
<dbReference type="PANTHER" id="PTHR43792">
    <property type="entry name" value="GNAT FAMILY, PUTATIVE (AFU_ORTHOLOGUE AFUA_3G00765)-RELATED-RELATED"/>
    <property type="match status" value="1"/>
</dbReference>
<evidence type="ECO:0000313" key="2">
    <source>
        <dbReference type="EMBL" id="QSX38506.1"/>
    </source>
</evidence>
<dbReference type="InterPro" id="IPR000182">
    <property type="entry name" value="GNAT_dom"/>
</dbReference>
<evidence type="ECO:0000259" key="1">
    <source>
        <dbReference type="PROSITE" id="PS51186"/>
    </source>
</evidence>
<organism evidence="2 3">
    <name type="scientific">Shewanella sedimentimangrovi</name>
    <dbReference type="NCBI Taxonomy" id="2814293"/>
    <lineage>
        <taxon>Bacteria</taxon>
        <taxon>Pseudomonadati</taxon>
        <taxon>Pseudomonadota</taxon>
        <taxon>Gammaproteobacteria</taxon>
        <taxon>Alteromonadales</taxon>
        <taxon>Shewanellaceae</taxon>
        <taxon>Shewanella</taxon>
    </lineage>
</organism>
<evidence type="ECO:0000313" key="3">
    <source>
        <dbReference type="Proteomes" id="UP000663207"/>
    </source>
</evidence>
<dbReference type="Pfam" id="PF13302">
    <property type="entry name" value="Acetyltransf_3"/>
    <property type="match status" value="1"/>
</dbReference>
<dbReference type="Gene3D" id="3.40.630.30">
    <property type="match status" value="1"/>
</dbReference>
<dbReference type="PROSITE" id="PS51186">
    <property type="entry name" value="GNAT"/>
    <property type="match status" value="1"/>
</dbReference>
<dbReference type="InterPro" id="IPR016181">
    <property type="entry name" value="Acyl_CoA_acyltransferase"/>
</dbReference>
<dbReference type="SUPFAM" id="SSF55729">
    <property type="entry name" value="Acyl-CoA N-acyltransferases (Nat)"/>
    <property type="match status" value="1"/>
</dbReference>